<dbReference type="InterPro" id="IPR001806">
    <property type="entry name" value="Small_GTPase"/>
</dbReference>
<reference evidence="7" key="1">
    <citation type="journal article" date="2014" name="Nature">
        <title>Elephant shark genome provides unique insights into gnathostome evolution.</title>
        <authorList>
            <consortium name="International Elephant Shark Genome Sequencing Consortium"/>
            <person name="Venkatesh B."/>
            <person name="Lee A.P."/>
            <person name="Ravi V."/>
            <person name="Maurya A.K."/>
            <person name="Lian M.M."/>
            <person name="Swann J.B."/>
            <person name="Ohta Y."/>
            <person name="Flajnik M.F."/>
            <person name="Sutoh Y."/>
            <person name="Kasahara M."/>
            <person name="Hoon S."/>
            <person name="Gangu V."/>
            <person name="Roy S.W."/>
            <person name="Irimia M."/>
            <person name="Korzh V."/>
            <person name="Kondrychyn I."/>
            <person name="Lim Z.W."/>
            <person name="Tay B.H."/>
            <person name="Tohari S."/>
            <person name="Kong K.W."/>
            <person name="Ho S."/>
            <person name="Lorente-Galdos B."/>
            <person name="Quilez J."/>
            <person name="Marques-Bonet T."/>
            <person name="Raney B.J."/>
            <person name="Ingham P.W."/>
            <person name="Tay A."/>
            <person name="Hillier L.W."/>
            <person name="Minx P."/>
            <person name="Boehm T."/>
            <person name="Wilson R.K."/>
            <person name="Brenner S."/>
            <person name="Warren W.C."/>
        </authorList>
    </citation>
    <scope>NUCLEOTIDE SEQUENCE</scope>
    <source>
        <tissue evidence="7">Kidney</tissue>
    </source>
</reference>
<evidence type="ECO:0000256" key="3">
    <source>
        <dbReference type="ARBA" id="ARBA00022741"/>
    </source>
</evidence>
<name>V9L7P4_CALMI</name>
<evidence type="ECO:0000313" key="7">
    <source>
        <dbReference type="EMBL" id="AFP07730.1"/>
    </source>
</evidence>
<dbReference type="InterPro" id="IPR027417">
    <property type="entry name" value="P-loop_NTPase"/>
</dbReference>
<dbReference type="InterPro" id="IPR005225">
    <property type="entry name" value="Small_GTP-bd"/>
</dbReference>
<evidence type="ECO:0000256" key="2">
    <source>
        <dbReference type="ARBA" id="ARBA00011984"/>
    </source>
</evidence>
<proteinExistence type="evidence at transcript level"/>
<dbReference type="PANTHER" id="PTHR45704">
    <property type="entry name" value="RAS-LIKE FAMILY MEMBER 11"/>
    <property type="match status" value="1"/>
</dbReference>
<comment type="catalytic activity">
    <reaction evidence="5">
        <text>GTP + H2O = GDP + phosphate + H(+)</text>
        <dbReference type="Rhea" id="RHEA:19669"/>
        <dbReference type="ChEBI" id="CHEBI:15377"/>
        <dbReference type="ChEBI" id="CHEBI:15378"/>
        <dbReference type="ChEBI" id="CHEBI:37565"/>
        <dbReference type="ChEBI" id="CHEBI:43474"/>
        <dbReference type="ChEBI" id="CHEBI:58189"/>
        <dbReference type="EC" id="3.6.5.2"/>
    </reaction>
</comment>
<dbReference type="EMBL" id="JW875213">
    <property type="protein sequence ID" value="AFP07730.1"/>
    <property type="molecule type" value="mRNA"/>
</dbReference>
<evidence type="ECO:0000256" key="4">
    <source>
        <dbReference type="ARBA" id="ARBA00022801"/>
    </source>
</evidence>
<dbReference type="AlphaFoldDB" id="V9L7P4"/>
<evidence type="ECO:0000256" key="1">
    <source>
        <dbReference type="ARBA" id="ARBA00008344"/>
    </source>
</evidence>
<dbReference type="SMART" id="SM00174">
    <property type="entry name" value="RHO"/>
    <property type="match status" value="1"/>
</dbReference>
<organism evidence="7">
    <name type="scientific">Callorhinchus milii</name>
    <name type="common">Ghost shark</name>
    <dbReference type="NCBI Taxonomy" id="7868"/>
    <lineage>
        <taxon>Eukaryota</taxon>
        <taxon>Metazoa</taxon>
        <taxon>Chordata</taxon>
        <taxon>Craniata</taxon>
        <taxon>Vertebrata</taxon>
        <taxon>Chondrichthyes</taxon>
        <taxon>Holocephali</taxon>
        <taxon>Chimaeriformes</taxon>
        <taxon>Callorhinchidae</taxon>
        <taxon>Callorhinchus</taxon>
    </lineage>
</organism>
<dbReference type="NCBIfam" id="TIGR00231">
    <property type="entry name" value="small_GTP"/>
    <property type="match status" value="1"/>
</dbReference>
<dbReference type="CDD" id="cd04146">
    <property type="entry name" value="RERG_RasL11_like"/>
    <property type="match status" value="1"/>
</dbReference>
<evidence type="ECO:0000256" key="5">
    <source>
        <dbReference type="ARBA" id="ARBA00048098"/>
    </source>
</evidence>
<dbReference type="GO" id="GO:0003925">
    <property type="term" value="F:G protein activity"/>
    <property type="evidence" value="ECO:0007669"/>
    <property type="project" value="UniProtKB-EC"/>
</dbReference>
<comment type="similarity">
    <text evidence="1">Belongs to the small GTPase superfamily. Ras family.</text>
</comment>
<dbReference type="Gene3D" id="3.40.50.300">
    <property type="entry name" value="P-loop containing nucleotide triphosphate hydrolases"/>
    <property type="match status" value="1"/>
</dbReference>
<evidence type="ECO:0000256" key="6">
    <source>
        <dbReference type="SAM" id="MobiDB-lite"/>
    </source>
</evidence>
<protein>
    <recommendedName>
        <fullName evidence="2">small monomeric GTPase</fullName>
        <ecNumber evidence="2">3.6.5.2</ecNumber>
    </recommendedName>
</protein>
<dbReference type="EC" id="3.6.5.2" evidence="2"/>
<feature type="region of interest" description="Disordered" evidence="6">
    <location>
        <begin position="203"/>
        <end position="228"/>
    </location>
</feature>
<dbReference type="Pfam" id="PF00071">
    <property type="entry name" value="Ras"/>
    <property type="match status" value="1"/>
</dbReference>
<dbReference type="PROSITE" id="PS51421">
    <property type="entry name" value="RAS"/>
    <property type="match status" value="1"/>
</dbReference>
<dbReference type="SMART" id="SM00173">
    <property type="entry name" value="RAS"/>
    <property type="match status" value="1"/>
</dbReference>
<dbReference type="SMART" id="SM00175">
    <property type="entry name" value="RAB"/>
    <property type="match status" value="1"/>
</dbReference>
<keyword evidence="3" id="KW-0547">Nucleotide-binding</keyword>
<dbReference type="InterPro" id="IPR051065">
    <property type="entry name" value="Ras-related_GTPase"/>
</dbReference>
<sequence length="247" mass="27533">MRPLRQDAMSAGSSNFLLLPIPEVPELDCARSLKLVVLGGRGVGKTALIVRFLTKRFIGDYEPNTGALYARQIIIDGDHISLQMQETPYASQPETEDHRSQEVLTRSLHWADGFVFVFSLTDMESCRAIRPIHQQVRKLIPHARLPLVLIGNKADLPHARQVDTTEGVRLASEIGGTYFEVSARENHSEVYDAFHHICQEVSKASGSGNGEKRRGLLSSRPRSPNMQDLGRRLKQALSSKAKPNNMI</sequence>
<dbReference type="SUPFAM" id="SSF52540">
    <property type="entry name" value="P-loop containing nucleoside triphosphate hydrolases"/>
    <property type="match status" value="1"/>
</dbReference>
<keyword evidence="4" id="KW-0378">Hydrolase</keyword>
<dbReference type="PROSITE" id="PS51419">
    <property type="entry name" value="RAB"/>
    <property type="match status" value="1"/>
</dbReference>
<dbReference type="PRINTS" id="PR00449">
    <property type="entry name" value="RASTRNSFRMNG"/>
</dbReference>
<accession>V9L7P4</accession>
<dbReference type="GO" id="GO:0005525">
    <property type="term" value="F:GTP binding"/>
    <property type="evidence" value="ECO:0007669"/>
    <property type="project" value="InterPro"/>
</dbReference>